<dbReference type="AlphaFoldDB" id="A0A423T9R8"/>
<evidence type="ECO:0000313" key="3">
    <source>
        <dbReference type="EMBL" id="ROT73210.1"/>
    </source>
</evidence>
<feature type="compositionally biased region" description="Basic and acidic residues" evidence="1">
    <location>
        <begin position="211"/>
        <end position="232"/>
    </location>
</feature>
<name>A0A423T9R8_PENVA</name>
<sequence>MTVLPSVSERSIAVLVVGDFLEVFETKNNPVLRINKTKGMEFATDCKDSLTNVCLSCEQPAEAPPDVATTEPTPGGDSVWLPVAVALLVLLAIVALVSVAVCFRLRRRASSQEPEALRQSSACAQPALSSSPSPSLAEGKSPLGQRYSTLLASDAVAVPNGRSKGGGGGHRSQASRDLSGLPDLAPPPLPSTSPPSLPHHPDGASPPTEAADVRRTLEWQDNACHGDAKDPQEAPWSGADDGEGDYADPKELETPPILLGKDKEEAQRRSLAAEEGRLSSHDSENSLYEEMKALEAARETSALEERRRRERQQREEQEQQKQEIQEGKQEQQGDEEEKRQQKTVEEQEQNEQMKDSEQEILESVKL</sequence>
<reference evidence="3 4" key="1">
    <citation type="submission" date="2018-04" db="EMBL/GenBank/DDBJ databases">
        <authorList>
            <person name="Zhang X."/>
            <person name="Yuan J."/>
            <person name="Li F."/>
            <person name="Xiang J."/>
        </authorList>
    </citation>
    <scope>NUCLEOTIDE SEQUENCE [LARGE SCALE GENOMIC DNA]</scope>
    <source>
        <tissue evidence="3">Muscle</tissue>
    </source>
</reference>
<dbReference type="Proteomes" id="UP000283509">
    <property type="component" value="Unassembled WGS sequence"/>
</dbReference>
<feature type="compositionally biased region" description="Low complexity" evidence="1">
    <location>
        <begin position="119"/>
        <end position="137"/>
    </location>
</feature>
<feature type="transmembrane region" description="Helical" evidence="2">
    <location>
        <begin position="79"/>
        <end position="103"/>
    </location>
</feature>
<feature type="region of interest" description="Disordered" evidence="1">
    <location>
        <begin position="157"/>
        <end position="366"/>
    </location>
</feature>
<gene>
    <name evidence="3" type="ORF">C7M84_008347</name>
</gene>
<accession>A0A423T9R8</accession>
<keyword evidence="4" id="KW-1185">Reference proteome</keyword>
<keyword evidence="2" id="KW-0472">Membrane</keyword>
<dbReference type="EMBL" id="QCYY01002052">
    <property type="protein sequence ID" value="ROT73210.1"/>
    <property type="molecule type" value="Genomic_DNA"/>
</dbReference>
<organism evidence="3 4">
    <name type="scientific">Penaeus vannamei</name>
    <name type="common">Whiteleg shrimp</name>
    <name type="synonym">Litopenaeus vannamei</name>
    <dbReference type="NCBI Taxonomy" id="6689"/>
    <lineage>
        <taxon>Eukaryota</taxon>
        <taxon>Metazoa</taxon>
        <taxon>Ecdysozoa</taxon>
        <taxon>Arthropoda</taxon>
        <taxon>Crustacea</taxon>
        <taxon>Multicrustacea</taxon>
        <taxon>Malacostraca</taxon>
        <taxon>Eumalacostraca</taxon>
        <taxon>Eucarida</taxon>
        <taxon>Decapoda</taxon>
        <taxon>Dendrobranchiata</taxon>
        <taxon>Penaeoidea</taxon>
        <taxon>Penaeidae</taxon>
        <taxon>Penaeus</taxon>
    </lineage>
</organism>
<evidence type="ECO:0000256" key="1">
    <source>
        <dbReference type="SAM" id="MobiDB-lite"/>
    </source>
</evidence>
<feature type="compositionally biased region" description="Basic and acidic residues" evidence="1">
    <location>
        <begin position="260"/>
        <end position="366"/>
    </location>
</feature>
<dbReference type="OrthoDB" id="10507775at2759"/>
<evidence type="ECO:0000313" key="4">
    <source>
        <dbReference type="Proteomes" id="UP000283509"/>
    </source>
</evidence>
<evidence type="ECO:0000256" key="2">
    <source>
        <dbReference type="SAM" id="Phobius"/>
    </source>
</evidence>
<keyword evidence="2" id="KW-0812">Transmembrane</keyword>
<comment type="caution">
    <text evidence="3">The sequence shown here is derived from an EMBL/GenBank/DDBJ whole genome shotgun (WGS) entry which is preliminary data.</text>
</comment>
<protein>
    <submittedName>
        <fullName evidence="3">Uncharacterized protein</fullName>
    </submittedName>
</protein>
<proteinExistence type="predicted"/>
<feature type="region of interest" description="Disordered" evidence="1">
    <location>
        <begin position="114"/>
        <end position="142"/>
    </location>
</feature>
<keyword evidence="2" id="KW-1133">Transmembrane helix</keyword>
<feature type="compositionally biased region" description="Pro residues" evidence="1">
    <location>
        <begin position="184"/>
        <end position="198"/>
    </location>
</feature>
<reference evidence="3 4" key="2">
    <citation type="submission" date="2019-01" db="EMBL/GenBank/DDBJ databases">
        <title>The decoding of complex shrimp genome reveals the adaptation for benthos swimmer, frequently molting mechanism and breeding impact on genome.</title>
        <authorList>
            <person name="Sun Y."/>
            <person name="Gao Y."/>
            <person name="Yu Y."/>
        </authorList>
    </citation>
    <scope>NUCLEOTIDE SEQUENCE [LARGE SCALE GENOMIC DNA]</scope>
    <source>
        <tissue evidence="3">Muscle</tissue>
    </source>
</reference>